<name>A0A6A7WCY5_9BACT</name>
<protein>
    <submittedName>
        <fullName evidence="1">Uncharacterized protein</fullName>
    </submittedName>
</protein>
<organism evidence="1 2">
    <name type="scientific">Segatella copri</name>
    <dbReference type="NCBI Taxonomy" id="165179"/>
    <lineage>
        <taxon>Bacteria</taxon>
        <taxon>Pseudomonadati</taxon>
        <taxon>Bacteroidota</taxon>
        <taxon>Bacteroidia</taxon>
        <taxon>Bacteroidales</taxon>
        <taxon>Prevotellaceae</taxon>
        <taxon>Segatella</taxon>
    </lineage>
</organism>
<dbReference type="OrthoDB" id="1079367at2"/>
<sequence length="132" mass="14925">MASINHLEMCDQLKALPEIEIKKTCFGLFTQAVYKPSQSVIKVNQNEYSVEVGGQLEKLLNGGNNTIMEQRNKGKKYSKSDMGNMRLDTCISKDHQFVGAQLLRFVDFSYKPVTDMVVYEGKTAEAFAELFD</sequence>
<dbReference type="RefSeq" id="WP_158463934.1">
    <property type="nucleotide sequence ID" value="NZ_VZAD01000076.1"/>
</dbReference>
<comment type="caution">
    <text evidence="1">The sequence shown here is derived from an EMBL/GenBank/DDBJ whole genome shotgun (WGS) entry which is preliminary data.</text>
</comment>
<proteinExistence type="predicted"/>
<gene>
    <name evidence="1" type="ORF">F7D20_10120</name>
</gene>
<reference evidence="1 2" key="1">
    <citation type="submission" date="2019-09" db="EMBL/GenBank/DDBJ databases">
        <title>Distinct polysaccharide growth profiles of human intestinal Prevotella copri isolates.</title>
        <authorList>
            <person name="Fehlner-Peach H."/>
            <person name="Magnabosco C."/>
            <person name="Raghavan V."/>
            <person name="Scher J.U."/>
            <person name="Tett A."/>
            <person name="Cox L.M."/>
            <person name="Gottsegen C."/>
            <person name="Watters A."/>
            <person name="Wiltshire- Gordon J.D."/>
            <person name="Segata N."/>
            <person name="Bonneau R."/>
            <person name="Littman D.R."/>
        </authorList>
    </citation>
    <scope>NUCLEOTIDE SEQUENCE [LARGE SCALE GENOMIC DNA]</scope>
    <source>
        <strain evidence="2">iAQ1173</strain>
    </source>
</reference>
<accession>A0A6A7WCY5</accession>
<evidence type="ECO:0000313" key="1">
    <source>
        <dbReference type="EMBL" id="MQP12302.1"/>
    </source>
</evidence>
<dbReference type="Proteomes" id="UP000384372">
    <property type="component" value="Unassembled WGS sequence"/>
</dbReference>
<dbReference type="EMBL" id="VZAD01000076">
    <property type="protein sequence ID" value="MQP12302.1"/>
    <property type="molecule type" value="Genomic_DNA"/>
</dbReference>
<dbReference type="AlphaFoldDB" id="A0A6A7WCY5"/>
<evidence type="ECO:0000313" key="2">
    <source>
        <dbReference type="Proteomes" id="UP000384372"/>
    </source>
</evidence>
<keyword evidence="2" id="KW-1185">Reference proteome</keyword>